<name>A0A1G2KAS4_9BACT</name>
<protein>
    <recommendedName>
        <fullName evidence="1">CYTH domain-containing protein</fullName>
    </recommendedName>
</protein>
<dbReference type="PANTHER" id="PTHR21028:SF2">
    <property type="entry name" value="CYTH DOMAIN-CONTAINING PROTEIN"/>
    <property type="match status" value="1"/>
</dbReference>
<comment type="caution">
    <text evidence="2">The sequence shown here is derived from an EMBL/GenBank/DDBJ whole genome shotgun (WGS) entry which is preliminary data.</text>
</comment>
<reference evidence="2 3" key="1">
    <citation type="journal article" date="2016" name="Nat. Commun.">
        <title>Thousands of microbial genomes shed light on interconnected biogeochemical processes in an aquifer system.</title>
        <authorList>
            <person name="Anantharaman K."/>
            <person name="Brown C.T."/>
            <person name="Hug L.A."/>
            <person name="Sharon I."/>
            <person name="Castelle C.J."/>
            <person name="Probst A.J."/>
            <person name="Thomas B.C."/>
            <person name="Singh A."/>
            <person name="Wilkins M.J."/>
            <person name="Karaoz U."/>
            <person name="Brodie E.L."/>
            <person name="Williams K.H."/>
            <person name="Hubbard S.S."/>
            <person name="Banfield J.F."/>
        </authorList>
    </citation>
    <scope>NUCLEOTIDE SEQUENCE [LARGE SCALE GENOMIC DNA]</scope>
</reference>
<dbReference type="Pfam" id="PF01928">
    <property type="entry name" value="CYTH"/>
    <property type="match status" value="1"/>
</dbReference>
<evidence type="ECO:0000313" key="3">
    <source>
        <dbReference type="Proteomes" id="UP000178574"/>
    </source>
</evidence>
<dbReference type="PANTHER" id="PTHR21028">
    <property type="entry name" value="SI:CH211-156B7.4"/>
    <property type="match status" value="1"/>
</dbReference>
<proteinExistence type="predicted"/>
<gene>
    <name evidence="2" type="ORF">A2847_02840</name>
</gene>
<dbReference type="InterPro" id="IPR008173">
    <property type="entry name" value="Adenylyl_cyclase_CyaB"/>
</dbReference>
<dbReference type="EMBL" id="MHQD01000015">
    <property type="protein sequence ID" value="OGZ96313.1"/>
    <property type="molecule type" value="Genomic_DNA"/>
</dbReference>
<dbReference type="Proteomes" id="UP000178574">
    <property type="component" value="Unassembled WGS sequence"/>
</dbReference>
<evidence type="ECO:0000259" key="1">
    <source>
        <dbReference type="PROSITE" id="PS51707"/>
    </source>
</evidence>
<dbReference type="InterPro" id="IPR023577">
    <property type="entry name" value="CYTH_domain"/>
</dbReference>
<dbReference type="CDD" id="cd07890">
    <property type="entry name" value="CYTH-like_AC_IV-like"/>
    <property type="match status" value="1"/>
</dbReference>
<dbReference type="SUPFAM" id="SSF55154">
    <property type="entry name" value="CYTH-like phosphatases"/>
    <property type="match status" value="1"/>
</dbReference>
<dbReference type="InterPro" id="IPR033469">
    <property type="entry name" value="CYTH-like_dom_sf"/>
</dbReference>
<dbReference type="AlphaFoldDB" id="A0A1G2KAS4"/>
<accession>A0A1G2KAS4</accession>
<dbReference type="PROSITE" id="PS51707">
    <property type="entry name" value="CYTH"/>
    <property type="match status" value="1"/>
</dbReference>
<sequence length="170" mass="20359">MMKEIELKFRVDDFSPIRKKLRVLGGKCLWKGKEENWFYDRKDKFLKKSGKLLRIKKMGDVRLTLKANHLRIKGMKVQDEYQTALDRPDEMIKILSHLGFLRMSGYTKYREHWKLKNAWVELDTINKGEKFVEIEGARKQIQSLARIFDLDFKQSTAETYGELIRPRLKY</sequence>
<dbReference type="Gene3D" id="2.40.320.10">
    <property type="entry name" value="Hypothetical Protein Pfu-838710-001"/>
    <property type="match status" value="1"/>
</dbReference>
<evidence type="ECO:0000313" key="2">
    <source>
        <dbReference type="EMBL" id="OGZ96313.1"/>
    </source>
</evidence>
<organism evidence="2 3">
    <name type="scientific">Candidatus Sungbacteria bacterium RIFCSPHIGHO2_01_FULL_50_25</name>
    <dbReference type="NCBI Taxonomy" id="1802265"/>
    <lineage>
        <taxon>Bacteria</taxon>
        <taxon>Candidatus Sungiibacteriota</taxon>
    </lineage>
</organism>
<feature type="domain" description="CYTH" evidence="1">
    <location>
        <begin position="2"/>
        <end position="166"/>
    </location>
</feature>
<dbReference type="SMART" id="SM01118">
    <property type="entry name" value="CYTH"/>
    <property type="match status" value="1"/>
</dbReference>